<dbReference type="Proteomes" id="UP000663843">
    <property type="component" value="Unassembled WGS sequence"/>
</dbReference>
<name>A0A8H3A990_9AGAM</name>
<keyword evidence="1" id="KW-0175">Coiled coil</keyword>
<dbReference type="InterPro" id="IPR001895">
    <property type="entry name" value="RASGEF_cat_dom"/>
</dbReference>
<reference evidence="3" key="1">
    <citation type="submission" date="2021-01" db="EMBL/GenBank/DDBJ databases">
        <authorList>
            <person name="Kaushik A."/>
        </authorList>
    </citation>
    <scope>NUCLEOTIDE SEQUENCE</scope>
    <source>
        <strain evidence="3">AG2-2IIIB</strain>
    </source>
</reference>
<dbReference type="SUPFAM" id="SSF48366">
    <property type="entry name" value="Ras GEF"/>
    <property type="match status" value="1"/>
</dbReference>
<dbReference type="GO" id="GO:0007264">
    <property type="term" value="P:small GTPase-mediated signal transduction"/>
    <property type="evidence" value="ECO:0007669"/>
    <property type="project" value="InterPro"/>
</dbReference>
<dbReference type="AlphaFoldDB" id="A0A8H3A990"/>
<feature type="domain" description="Ras-GEF" evidence="2">
    <location>
        <begin position="428"/>
        <end position="510"/>
    </location>
</feature>
<dbReference type="Pfam" id="PF00617">
    <property type="entry name" value="RasGEF"/>
    <property type="match status" value="1"/>
</dbReference>
<evidence type="ECO:0000313" key="4">
    <source>
        <dbReference type="Proteomes" id="UP000663843"/>
    </source>
</evidence>
<organism evidence="3 4">
    <name type="scientific">Rhizoctonia solani</name>
    <dbReference type="NCBI Taxonomy" id="456999"/>
    <lineage>
        <taxon>Eukaryota</taxon>
        <taxon>Fungi</taxon>
        <taxon>Dikarya</taxon>
        <taxon>Basidiomycota</taxon>
        <taxon>Agaricomycotina</taxon>
        <taxon>Agaricomycetes</taxon>
        <taxon>Cantharellales</taxon>
        <taxon>Ceratobasidiaceae</taxon>
        <taxon>Rhizoctonia</taxon>
    </lineage>
</organism>
<comment type="caution">
    <text evidence="3">The sequence shown here is derived from an EMBL/GenBank/DDBJ whole genome shotgun (WGS) entry which is preliminary data.</text>
</comment>
<evidence type="ECO:0000313" key="3">
    <source>
        <dbReference type="EMBL" id="CAE6407945.1"/>
    </source>
</evidence>
<feature type="coiled-coil region" evidence="1">
    <location>
        <begin position="596"/>
        <end position="626"/>
    </location>
</feature>
<sequence>MYIREENLEEHLKRESRRDFELVELKSDLHDTPTLQALTIGHIGCYRSGIHEFILLQLELAHTQTSQPAPTTRKIWMRMERNPITPRVSFPFSRTSSFRARDTYSISSNRDILLAGDDSRKLIAMLGSMSSISLRDVVELMEIIQNVSWTWKLFGTNCRWFCAVILDAFYTHFNGYWMEGSPARGFFEFSGAENTAARAVKQLYRPYYPLLERSESQISYPAILSRIFNSIRERVIGVNQTSGSWLQNFLERLLMGDNSTLDFASASLILNMFESPKSVWDCICINIGKAIDQKRLGLLSRIIMFITEWIKTCRLPSLLLGEIVDLSIDLSSLADLGTEPLQLKNELQLIVIFRVGPHKRRPNTQSMNMVNQHVGLLPEFLAIVLGDMETEIRSKYLEFEVATYYARRCSPRSVTDSEAPSLPLYEIIMIWVKSCIFFDGEQSKSTDDRITTIKYFFEVAKECHERNNFSTAHSILNSLEELNLRGFKITSRAIEKDLKVAKKIRDQISLHTQRRGHHLLRSHQEPIYPLCIDPPPSTIDEIQACFSNQRTGAPTNDYNRLIGMVCEKKLLEKHRMPQREPNTEHRMITMFVWDLMEDAVRKRRRLNELAEKVAELQKEEATQHKNFREDALGFN</sequence>
<dbReference type="EMBL" id="CAJMWT010001539">
    <property type="protein sequence ID" value="CAE6407945.1"/>
    <property type="molecule type" value="Genomic_DNA"/>
</dbReference>
<dbReference type="GO" id="GO:0005085">
    <property type="term" value="F:guanyl-nucleotide exchange factor activity"/>
    <property type="evidence" value="ECO:0007669"/>
    <property type="project" value="InterPro"/>
</dbReference>
<protein>
    <recommendedName>
        <fullName evidence="2">Ras-GEF domain-containing protein</fullName>
    </recommendedName>
</protein>
<dbReference type="InterPro" id="IPR023578">
    <property type="entry name" value="Ras_GEF_dom_sf"/>
</dbReference>
<gene>
    <name evidence="3" type="ORF">RDB_LOCUS41560</name>
</gene>
<proteinExistence type="predicted"/>
<dbReference type="InterPro" id="IPR036964">
    <property type="entry name" value="RASGEF_cat_dom_sf"/>
</dbReference>
<evidence type="ECO:0000256" key="1">
    <source>
        <dbReference type="SAM" id="Coils"/>
    </source>
</evidence>
<dbReference type="Gene3D" id="1.10.840.10">
    <property type="entry name" value="Ras guanine-nucleotide exchange factors catalytic domain"/>
    <property type="match status" value="1"/>
</dbReference>
<evidence type="ECO:0000259" key="2">
    <source>
        <dbReference type="Pfam" id="PF00617"/>
    </source>
</evidence>
<accession>A0A8H3A990</accession>